<evidence type="ECO:0000313" key="2">
    <source>
        <dbReference type="EMBL" id="MDP1453426.1"/>
    </source>
</evidence>
<gene>
    <name evidence="2" type="ORF">Q8G36_20895</name>
</gene>
<evidence type="ECO:0000313" key="3">
    <source>
        <dbReference type="Proteomes" id="UP001178275"/>
    </source>
</evidence>
<dbReference type="RefSeq" id="WP_305161512.1">
    <property type="nucleotide sequence ID" value="NZ_JAUUTW010000026.1"/>
</dbReference>
<organism evidence="2 3">
    <name type="scientific">Peribacillus frigoritolerans</name>
    <dbReference type="NCBI Taxonomy" id="450367"/>
    <lineage>
        <taxon>Bacteria</taxon>
        <taxon>Bacillati</taxon>
        <taxon>Bacillota</taxon>
        <taxon>Bacilli</taxon>
        <taxon>Bacillales</taxon>
        <taxon>Bacillaceae</taxon>
        <taxon>Peribacillus</taxon>
    </lineage>
</organism>
<sequence length="156" mass="18277">MNTYCKSALNQIKVAITTIAEMIEKLEENDLQKRPTPNKHSIGELLEHIAIICEADSLISDGESQDKMNKFYSSISYKSLYEMKEALIKNHQFLEDKFMNFTEVELQEEITSYWGVTYSRYEWLLEIVAHVYHHRGQLHSMLVHCYGIDPKVPLFE</sequence>
<dbReference type="Proteomes" id="UP001178275">
    <property type="component" value="Unassembled WGS sequence"/>
</dbReference>
<name>A0AA90PF55_9BACI</name>
<reference evidence="2" key="1">
    <citation type="submission" date="2023-07" db="EMBL/GenBank/DDBJ databases">
        <title>Murine gut Bacillus species.</title>
        <authorList>
            <person name="Gutman E."/>
            <person name="Hashuel R."/>
            <person name="Litvak Y."/>
        </authorList>
    </citation>
    <scope>NUCLEOTIDE SEQUENCE</scope>
    <source>
        <strain evidence="2">RU293</strain>
    </source>
</reference>
<feature type="domain" description="DinB-like" evidence="1">
    <location>
        <begin position="17"/>
        <end position="138"/>
    </location>
</feature>
<protein>
    <submittedName>
        <fullName evidence="2">DinB family protein</fullName>
    </submittedName>
</protein>
<comment type="caution">
    <text evidence="2">The sequence shown here is derived from an EMBL/GenBank/DDBJ whole genome shotgun (WGS) entry which is preliminary data.</text>
</comment>
<dbReference type="SUPFAM" id="SSF109854">
    <property type="entry name" value="DinB/YfiT-like putative metalloenzymes"/>
    <property type="match status" value="1"/>
</dbReference>
<dbReference type="EMBL" id="JAUUTW010000026">
    <property type="protein sequence ID" value="MDP1453426.1"/>
    <property type="molecule type" value="Genomic_DNA"/>
</dbReference>
<dbReference type="InterPro" id="IPR024775">
    <property type="entry name" value="DinB-like"/>
</dbReference>
<dbReference type="Gene3D" id="1.20.120.450">
    <property type="entry name" value="dinb family like domain"/>
    <property type="match status" value="1"/>
</dbReference>
<dbReference type="AlphaFoldDB" id="A0AA90PF55"/>
<dbReference type="Pfam" id="PF12867">
    <property type="entry name" value="DinB_2"/>
    <property type="match status" value="1"/>
</dbReference>
<accession>A0AA90PF55</accession>
<proteinExistence type="predicted"/>
<evidence type="ECO:0000259" key="1">
    <source>
        <dbReference type="Pfam" id="PF12867"/>
    </source>
</evidence>
<dbReference type="InterPro" id="IPR034660">
    <property type="entry name" value="DinB/YfiT-like"/>
</dbReference>